<dbReference type="GO" id="GO:0046872">
    <property type="term" value="F:metal ion binding"/>
    <property type="evidence" value="ECO:0007669"/>
    <property type="project" value="UniProtKB-KW"/>
</dbReference>
<dbReference type="OMA" id="RNETATC"/>
<keyword evidence="8" id="KW-1185">Reference proteome</keyword>
<dbReference type="InterPro" id="IPR001781">
    <property type="entry name" value="Znf_LIM"/>
</dbReference>
<dbReference type="GO" id="GO:0140297">
    <property type="term" value="F:DNA-binding transcription factor binding"/>
    <property type="evidence" value="ECO:0007669"/>
    <property type="project" value="TreeGrafter"/>
</dbReference>
<evidence type="ECO:0000256" key="4">
    <source>
        <dbReference type="ARBA" id="ARBA00023038"/>
    </source>
</evidence>
<dbReference type="SMART" id="SM00132">
    <property type="entry name" value="LIM"/>
    <property type="match status" value="2"/>
</dbReference>
<evidence type="ECO:0000313" key="9">
    <source>
        <dbReference type="WBParaSite" id="nRc.2.0.1.t18242-RA"/>
    </source>
</evidence>
<dbReference type="Gene3D" id="2.10.110.10">
    <property type="entry name" value="Cysteine Rich Protein"/>
    <property type="match status" value="2"/>
</dbReference>
<name>A0A915IWP0_ROMCU</name>
<reference evidence="9" key="1">
    <citation type="submission" date="2022-11" db="UniProtKB">
        <authorList>
            <consortium name="WormBaseParasite"/>
        </authorList>
    </citation>
    <scope>IDENTIFICATION</scope>
</reference>
<organism evidence="8 9">
    <name type="scientific">Romanomermis culicivorax</name>
    <name type="common">Nematode worm</name>
    <dbReference type="NCBI Taxonomy" id="13658"/>
    <lineage>
        <taxon>Eukaryota</taxon>
        <taxon>Metazoa</taxon>
        <taxon>Ecdysozoa</taxon>
        <taxon>Nematoda</taxon>
        <taxon>Enoplea</taxon>
        <taxon>Dorylaimia</taxon>
        <taxon>Mermithida</taxon>
        <taxon>Mermithoidea</taxon>
        <taxon>Mermithidae</taxon>
        <taxon>Romanomermis</taxon>
    </lineage>
</organism>
<dbReference type="PANTHER" id="PTHR45787">
    <property type="entry name" value="LD11652P"/>
    <property type="match status" value="1"/>
</dbReference>
<feature type="domain" description="LIM zinc-binding" evidence="7">
    <location>
        <begin position="222"/>
        <end position="286"/>
    </location>
</feature>
<evidence type="ECO:0000256" key="6">
    <source>
        <dbReference type="SAM" id="MobiDB-lite"/>
    </source>
</evidence>
<keyword evidence="4 5" id="KW-0440">LIM domain</keyword>
<dbReference type="GO" id="GO:0005634">
    <property type="term" value="C:nucleus"/>
    <property type="evidence" value="ECO:0007669"/>
    <property type="project" value="TreeGrafter"/>
</dbReference>
<dbReference type="AlphaFoldDB" id="A0A915IWP0"/>
<evidence type="ECO:0000256" key="2">
    <source>
        <dbReference type="ARBA" id="ARBA00022737"/>
    </source>
</evidence>
<sequence>MLAAATSAESHRHQRQHHHHPKQQQHQSFDVMMIKCNQSPSSSSSPISISSSSSMNNGSLTASSSSGVNGNNNVNMDILNPNLYGLNNLTTTTPTTTTTTPNNLTRFLAAPPPQNVNLNMVGGNQQNLQYFRNFAENSNNKMSPMECSPMVGQAASGAKFCAGCAGKILDRYLLLVADRYWHETCLRCSHCAKILNDQKSLFVKNDRIYCRDDYIRLFRPNLLCSVCQNVIQPAEQMMKVYANLYHLDCFACQECTHRFCIGEKYYFDRRINKILCENDFEERKVFSSFSAGDLNRIKRKISKDIV</sequence>
<dbReference type="Pfam" id="PF00412">
    <property type="entry name" value="LIM"/>
    <property type="match status" value="2"/>
</dbReference>
<evidence type="ECO:0000313" key="8">
    <source>
        <dbReference type="Proteomes" id="UP000887565"/>
    </source>
</evidence>
<evidence type="ECO:0000256" key="5">
    <source>
        <dbReference type="PROSITE-ProRule" id="PRU00125"/>
    </source>
</evidence>
<dbReference type="PANTHER" id="PTHR45787:SF1">
    <property type="entry name" value="LIM ZINC-BINDING DOMAIN-CONTAINING PROTEIN"/>
    <property type="match status" value="1"/>
</dbReference>
<evidence type="ECO:0000256" key="1">
    <source>
        <dbReference type="ARBA" id="ARBA00022723"/>
    </source>
</evidence>
<proteinExistence type="predicted"/>
<evidence type="ECO:0000259" key="7">
    <source>
        <dbReference type="PROSITE" id="PS50023"/>
    </source>
</evidence>
<keyword evidence="2" id="KW-0677">Repeat</keyword>
<accession>A0A915IWP0</accession>
<evidence type="ECO:0000256" key="3">
    <source>
        <dbReference type="ARBA" id="ARBA00022833"/>
    </source>
</evidence>
<feature type="compositionally biased region" description="Low complexity" evidence="6">
    <location>
        <begin position="39"/>
        <end position="69"/>
    </location>
</feature>
<dbReference type="WBParaSite" id="nRc.2.0.1.t18242-RA">
    <property type="protein sequence ID" value="nRc.2.0.1.t18242-RA"/>
    <property type="gene ID" value="nRc.2.0.1.g18242"/>
</dbReference>
<dbReference type="PROSITE" id="PS50023">
    <property type="entry name" value="LIM_DOMAIN_2"/>
    <property type="match status" value="2"/>
</dbReference>
<protein>
    <submittedName>
        <fullName evidence="9">LIM zinc-binding domain-containing protein</fullName>
    </submittedName>
</protein>
<dbReference type="PROSITE" id="PS00478">
    <property type="entry name" value="LIM_DOMAIN_1"/>
    <property type="match status" value="2"/>
</dbReference>
<keyword evidence="1 5" id="KW-0479">Metal-binding</keyword>
<keyword evidence="3 5" id="KW-0862">Zinc</keyword>
<dbReference type="Proteomes" id="UP000887565">
    <property type="component" value="Unplaced"/>
</dbReference>
<dbReference type="GO" id="GO:0045944">
    <property type="term" value="P:positive regulation of transcription by RNA polymerase II"/>
    <property type="evidence" value="ECO:0007669"/>
    <property type="project" value="TreeGrafter"/>
</dbReference>
<feature type="region of interest" description="Disordered" evidence="6">
    <location>
        <begin position="1"/>
        <end position="69"/>
    </location>
</feature>
<dbReference type="GO" id="GO:0003713">
    <property type="term" value="F:transcription coactivator activity"/>
    <property type="evidence" value="ECO:0007669"/>
    <property type="project" value="TreeGrafter"/>
</dbReference>
<dbReference type="InterPro" id="IPR050945">
    <property type="entry name" value="LMO_RBTN_TF"/>
</dbReference>
<feature type="compositionally biased region" description="Basic residues" evidence="6">
    <location>
        <begin position="12"/>
        <end position="23"/>
    </location>
</feature>
<feature type="domain" description="LIM zinc-binding" evidence="7">
    <location>
        <begin position="159"/>
        <end position="220"/>
    </location>
</feature>
<dbReference type="SUPFAM" id="SSF57716">
    <property type="entry name" value="Glucocorticoid receptor-like (DNA-binding domain)"/>
    <property type="match status" value="2"/>
</dbReference>